<dbReference type="Proteomes" id="UP000589626">
    <property type="component" value="Unassembled WGS sequence"/>
</dbReference>
<dbReference type="SUPFAM" id="SSF159888">
    <property type="entry name" value="YdhG-like"/>
    <property type="match status" value="1"/>
</dbReference>
<evidence type="ECO:0000313" key="2">
    <source>
        <dbReference type="EMBL" id="MBB3044419.1"/>
    </source>
</evidence>
<dbReference type="Gene3D" id="3.90.1150.200">
    <property type="match status" value="1"/>
</dbReference>
<dbReference type="Pfam" id="PF08818">
    <property type="entry name" value="DUF1801"/>
    <property type="match status" value="1"/>
</dbReference>
<feature type="domain" description="YdhG-like" evidence="1">
    <location>
        <begin position="9"/>
        <end position="97"/>
    </location>
</feature>
<dbReference type="InterPro" id="IPR014922">
    <property type="entry name" value="YdhG-like"/>
</dbReference>
<comment type="caution">
    <text evidence="2">The sequence shown here is derived from an EMBL/GenBank/DDBJ whole genome shotgun (WGS) entry which is preliminary data.</text>
</comment>
<proteinExistence type="predicted"/>
<gene>
    <name evidence="2" type="ORF">FHU40_004256</name>
</gene>
<sequence>MATYEELHDHVRDLVLGVAPDAEEGTSYGMPAWRLRGKPLLGLHRATAHVGVYPFSPEVVDAVRDRLAGFTLTKGGVQCTPDQPVPDDVLTEMVRLRMAEISG</sequence>
<name>A0A7W4Z2G7_9ACTN</name>
<evidence type="ECO:0000259" key="1">
    <source>
        <dbReference type="Pfam" id="PF08818"/>
    </source>
</evidence>
<keyword evidence="3" id="KW-1185">Reference proteome</keyword>
<accession>A0A7W4Z2G7</accession>
<dbReference type="AlphaFoldDB" id="A0A7W4Z2G7"/>
<dbReference type="EMBL" id="JACHWR010000003">
    <property type="protein sequence ID" value="MBB3044419.1"/>
    <property type="molecule type" value="Genomic_DNA"/>
</dbReference>
<evidence type="ECO:0000313" key="3">
    <source>
        <dbReference type="Proteomes" id="UP000589626"/>
    </source>
</evidence>
<protein>
    <submittedName>
        <fullName evidence="2">Uncharacterized protein YdhG (YjbR/CyaY superfamily)</fullName>
    </submittedName>
</protein>
<organism evidence="2 3">
    <name type="scientific">Nocardioides soli</name>
    <dbReference type="NCBI Taxonomy" id="1036020"/>
    <lineage>
        <taxon>Bacteria</taxon>
        <taxon>Bacillati</taxon>
        <taxon>Actinomycetota</taxon>
        <taxon>Actinomycetes</taxon>
        <taxon>Propionibacteriales</taxon>
        <taxon>Nocardioidaceae</taxon>
        <taxon>Nocardioides</taxon>
    </lineage>
</organism>
<reference evidence="2 3" key="1">
    <citation type="submission" date="2020-08" db="EMBL/GenBank/DDBJ databases">
        <title>Sequencing the genomes of 1000 actinobacteria strains.</title>
        <authorList>
            <person name="Klenk H.-P."/>
        </authorList>
    </citation>
    <scope>NUCLEOTIDE SEQUENCE [LARGE SCALE GENOMIC DNA]</scope>
    <source>
        <strain evidence="2 3">DSM 105498</strain>
    </source>
</reference>
<dbReference type="RefSeq" id="WP_183594294.1">
    <property type="nucleotide sequence ID" value="NZ_JACHWR010000003.1"/>
</dbReference>